<gene>
    <name evidence="1" type="ORF">J2Z17_004139</name>
</gene>
<dbReference type="Proteomes" id="UP000759443">
    <property type="component" value="Unassembled WGS sequence"/>
</dbReference>
<reference evidence="1 2" key="1">
    <citation type="submission" date="2021-03" db="EMBL/GenBank/DDBJ databases">
        <title>Genomic Encyclopedia of Type Strains, Phase IV (KMG-IV): sequencing the most valuable type-strain genomes for metagenomic binning, comparative biology and taxonomic classification.</title>
        <authorList>
            <person name="Goeker M."/>
        </authorList>
    </citation>
    <scope>NUCLEOTIDE SEQUENCE [LARGE SCALE GENOMIC DNA]</scope>
    <source>
        <strain evidence="1 2">DSM 21600</strain>
    </source>
</reference>
<organism evidence="1 2">
    <name type="scientific">Rhizobium halophytocola</name>
    <dbReference type="NCBI Taxonomy" id="735519"/>
    <lineage>
        <taxon>Bacteria</taxon>
        <taxon>Pseudomonadati</taxon>
        <taxon>Pseudomonadota</taxon>
        <taxon>Alphaproteobacteria</taxon>
        <taxon>Hyphomicrobiales</taxon>
        <taxon>Rhizobiaceae</taxon>
        <taxon>Rhizobium/Agrobacterium group</taxon>
        <taxon>Rhizobium</taxon>
    </lineage>
</organism>
<protein>
    <submittedName>
        <fullName evidence="1">Uncharacterized protein</fullName>
    </submittedName>
</protein>
<comment type="caution">
    <text evidence="1">The sequence shown here is derived from an EMBL/GenBank/DDBJ whole genome shotgun (WGS) entry which is preliminary data.</text>
</comment>
<dbReference type="RefSeq" id="WP_245224244.1">
    <property type="nucleotide sequence ID" value="NZ_JAGGJU010000012.1"/>
</dbReference>
<sequence length="105" mass="11407">MRTRRRFSSVSKPVSLSIFVDRNGKAIFDNFYDDTTAGGSRPFLMPDPTTDGWALLASDGGPLLAGDGTPLLIAGEWLCLFGQAMPSESIKGVYFRIAFSVEVMP</sequence>
<accession>A0ABS4E445</accession>
<keyword evidence="2" id="KW-1185">Reference proteome</keyword>
<name>A0ABS4E445_9HYPH</name>
<proteinExistence type="predicted"/>
<evidence type="ECO:0000313" key="2">
    <source>
        <dbReference type="Proteomes" id="UP000759443"/>
    </source>
</evidence>
<dbReference type="EMBL" id="JAGGJU010000012">
    <property type="protein sequence ID" value="MBP1852681.1"/>
    <property type="molecule type" value="Genomic_DNA"/>
</dbReference>
<evidence type="ECO:0000313" key="1">
    <source>
        <dbReference type="EMBL" id="MBP1852681.1"/>
    </source>
</evidence>